<dbReference type="Proteomes" id="UP000827872">
    <property type="component" value="Linkage Group LG05"/>
</dbReference>
<evidence type="ECO:0000313" key="2">
    <source>
        <dbReference type="Proteomes" id="UP000827872"/>
    </source>
</evidence>
<accession>A0ACB8F1C6</accession>
<protein>
    <submittedName>
        <fullName evidence="1">Uncharacterized protein</fullName>
    </submittedName>
</protein>
<reference evidence="1" key="1">
    <citation type="submission" date="2021-08" db="EMBL/GenBank/DDBJ databases">
        <title>The first chromosome-level gecko genome reveals the dynamic sex chromosomes of Neotropical dwarf geckos (Sphaerodactylidae: Sphaerodactylus).</title>
        <authorList>
            <person name="Pinto B.J."/>
            <person name="Keating S.E."/>
            <person name="Gamble T."/>
        </authorList>
    </citation>
    <scope>NUCLEOTIDE SEQUENCE</scope>
    <source>
        <strain evidence="1">TG3544</strain>
    </source>
</reference>
<dbReference type="EMBL" id="CM037618">
    <property type="protein sequence ID" value="KAH7998912.1"/>
    <property type="molecule type" value="Genomic_DNA"/>
</dbReference>
<organism evidence="1 2">
    <name type="scientific">Sphaerodactylus townsendi</name>
    <dbReference type="NCBI Taxonomy" id="933632"/>
    <lineage>
        <taxon>Eukaryota</taxon>
        <taxon>Metazoa</taxon>
        <taxon>Chordata</taxon>
        <taxon>Craniata</taxon>
        <taxon>Vertebrata</taxon>
        <taxon>Euteleostomi</taxon>
        <taxon>Lepidosauria</taxon>
        <taxon>Squamata</taxon>
        <taxon>Bifurcata</taxon>
        <taxon>Gekkota</taxon>
        <taxon>Sphaerodactylidae</taxon>
        <taxon>Sphaerodactylus</taxon>
    </lineage>
</organism>
<keyword evidence="2" id="KW-1185">Reference proteome</keyword>
<name>A0ACB8F1C6_9SAUR</name>
<gene>
    <name evidence="1" type="ORF">K3G42_002738</name>
</gene>
<proteinExistence type="predicted"/>
<comment type="caution">
    <text evidence="1">The sequence shown here is derived from an EMBL/GenBank/DDBJ whole genome shotgun (WGS) entry which is preliminary data.</text>
</comment>
<evidence type="ECO:0000313" key="1">
    <source>
        <dbReference type="EMBL" id="KAH7998912.1"/>
    </source>
</evidence>
<sequence>MPTRPEEIQQAASSEFDPFPPAMEAALLCNSAVVAEGRPGAQDRVFSLVGLSQTSLGKWGLVLKHVGLCQKHLSCECHCGGRGRLQGCIYAHKGISPQIVWLAGSSVFSSAPPPVFAFSDYLIRPLCQAGMAEIAGVVGQSSSFAAGVCQLWHPRCSWSPIPISPCQHGRLVGIVVHEHLGRQNWTPLFNTLPCHGFSSPDHMETE</sequence>